<dbReference type="InterPro" id="IPR041489">
    <property type="entry name" value="PDZ_6"/>
</dbReference>
<evidence type="ECO:0000313" key="15">
    <source>
        <dbReference type="Proteomes" id="UP001162480"/>
    </source>
</evidence>
<dbReference type="InterPro" id="IPR035892">
    <property type="entry name" value="C2_domain_sf"/>
</dbReference>
<feature type="compositionally biased region" description="Basic and acidic residues" evidence="8">
    <location>
        <begin position="444"/>
        <end position="456"/>
    </location>
</feature>
<evidence type="ECO:0000256" key="3">
    <source>
        <dbReference type="ARBA" id="ARBA00022723"/>
    </source>
</evidence>
<keyword evidence="6" id="KW-0446">Lipid-binding</keyword>
<feature type="domain" description="Phorbol-ester/DAG-type" evidence="11">
    <location>
        <begin position="729"/>
        <end position="782"/>
    </location>
</feature>
<feature type="region of interest" description="Disordered" evidence="8">
    <location>
        <begin position="1145"/>
        <end position="1183"/>
    </location>
</feature>
<dbReference type="SMART" id="SM00228">
    <property type="entry name" value="PDZ"/>
    <property type="match status" value="1"/>
</dbReference>
<feature type="region of interest" description="Disordered" evidence="8">
    <location>
        <begin position="444"/>
        <end position="463"/>
    </location>
</feature>
<keyword evidence="2" id="KW-0813">Transport</keyword>
<dbReference type="GO" id="GO:0046872">
    <property type="term" value="F:metal ion binding"/>
    <property type="evidence" value="ECO:0007669"/>
    <property type="project" value="UniProtKB-KW"/>
</dbReference>
<evidence type="ECO:0000259" key="10">
    <source>
        <dbReference type="PROSITE" id="PS50004"/>
    </source>
</evidence>
<evidence type="ECO:0000256" key="9">
    <source>
        <dbReference type="SAM" id="Phobius"/>
    </source>
</evidence>
<feature type="domain" description="C2" evidence="10">
    <location>
        <begin position="502"/>
        <end position="635"/>
    </location>
</feature>
<feature type="compositionally biased region" description="Basic and acidic residues" evidence="8">
    <location>
        <begin position="808"/>
        <end position="819"/>
    </location>
</feature>
<feature type="compositionally biased region" description="Pro residues" evidence="8">
    <location>
        <begin position="1149"/>
        <end position="1161"/>
    </location>
</feature>
<dbReference type="InterPro" id="IPR046349">
    <property type="entry name" value="C1-like_sf"/>
</dbReference>
<name>A0AA36FHM6_OCTVU</name>
<dbReference type="SUPFAM" id="SSF57889">
    <property type="entry name" value="Cysteine-rich domain"/>
    <property type="match status" value="1"/>
</dbReference>
<dbReference type="PROSITE" id="PS51847">
    <property type="entry name" value="SMP"/>
    <property type="match status" value="1"/>
</dbReference>
<dbReference type="GO" id="GO:0016020">
    <property type="term" value="C:membrane"/>
    <property type="evidence" value="ECO:0007669"/>
    <property type="project" value="UniProtKB-SubCell"/>
</dbReference>
<dbReference type="GO" id="GO:1990456">
    <property type="term" value="P:mitochondrion-endoplasmic reticulum membrane tethering"/>
    <property type="evidence" value="ECO:0007669"/>
    <property type="project" value="InterPro"/>
</dbReference>
<dbReference type="Pfam" id="PF17820">
    <property type="entry name" value="PDZ_6"/>
    <property type="match status" value="1"/>
</dbReference>
<organism evidence="14 15">
    <name type="scientific">Octopus vulgaris</name>
    <name type="common">Common octopus</name>
    <dbReference type="NCBI Taxonomy" id="6645"/>
    <lineage>
        <taxon>Eukaryota</taxon>
        <taxon>Metazoa</taxon>
        <taxon>Spiralia</taxon>
        <taxon>Lophotrochozoa</taxon>
        <taxon>Mollusca</taxon>
        <taxon>Cephalopoda</taxon>
        <taxon>Coleoidea</taxon>
        <taxon>Octopodiformes</taxon>
        <taxon>Octopoda</taxon>
        <taxon>Incirrata</taxon>
        <taxon>Octopodidae</taxon>
        <taxon>Octopus</taxon>
    </lineage>
</organism>
<keyword evidence="3" id="KW-0479">Metal-binding</keyword>
<keyword evidence="4" id="KW-0862">Zinc</keyword>
<dbReference type="SMART" id="SM00109">
    <property type="entry name" value="C1"/>
    <property type="match status" value="1"/>
</dbReference>
<keyword evidence="5" id="KW-0445">Lipid transport</keyword>
<evidence type="ECO:0000256" key="6">
    <source>
        <dbReference type="ARBA" id="ARBA00023121"/>
    </source>
</evidence>
<dbReference type="CDD" id="cd00030">
    <property type="entry name" value="C2"/>
    <property type="match status" value="1"/>
</dbReference>
<dbReference type="PANTHER" id="PTHR21519">
    <property type="entry name" value="PDZ DOMAIN-CONTAINING PROTEIN 8"/>
    <property type="match status" value="1"/>
</dbReference>
<dbReference type="Proteomes" id="UP001162480">
    <property type="component" value="Chromosome 16"/>
</dbReference>
<feature type="region of interest" description="Disordered" evidence="8">
    <location>
        <begin position="498"/>
        <end position="518"/>
    </location>
</feature>
<feature type="domain" description="PDZ" evidence="12">
    <location>
        <begin position="319"/>
        <end position="402"/>
    </location>
</feature>
<reference evidence="14" key="1">
    <citation type="submission" date="2023-08" db="EMBL/GenBank/DDBJ databases">
        <authorList>
            <person name="Alioto T."/>
            <person name="Alioto T."/>
            <person name="Gomez Garrido J."/>
        </authorList>
    </citation>
    <scope>NUCLEOTIDE SEQUENCE</scope>
</reference>
<evidence type="ECO:0000259" key="11">
    <source>
        <dbReference type="PROSITE" id="PS50081"/>
    </source>
</evidence>
<feature type="compositionally biased region" description="Basic and acidic residues" evidence="8">
    <location>
        <begin position="411"/>
        <end position="423"/>
    </location>
</feature>
<feature type="region of interest" description="Disordered" evidence="8">
    <location>
        <begin position="401"/>
        <end position="428"/>
    </location>
</feature>
<evidence type="ECO:0000259" key="12">
    <source>
        <dbReference type="PROSITE" id="PS50106"/>
    </source>
</evidence>
<dbReference type="SUPFAM" id="SSF49562">
    <property type="entry name" value="C2 domain (Calcium/lipid-binding domain, CaLB)"/>
    <property type="match status" value="1"/>
</dbReference>
<feature type="domain" description="SMP-LTD" evidence="13">
    <location>
        <begin position="63"/>
        <end position="249"/>
    </location>
</feature>
<dbReference type="InterPro" id="IPR001478">
    <property type="entry name" value="PDZ"/>
</dbReference>
<protein>
    <submittedName>
        <fullName evidence="14">Domain-containing 8-like</fullName>
    </submittedName>
</protein>
<dbReference type="CDD" id="cd20825">
    <property type="entry name" value="C1_PDZD8"/>
    <property type="match status" value="1"/>
</dbReference>
<feature type="transmembrane region" description="Helical" evidence="9">
    <location>
        <begin position="5"/>
        <end position="24"/>
    </location>
</feature>
<dbReference type="SMART" id="SM00239">
    <property type="entry name" value="C2"/>
    <property type="match status" value="1"/>
</dbReference>
<dbReference type="PROSITE" id="PS50081">
    <property type="entry name" value="ZF_DAG_PE_2"/>
    <property type="match status" value="1"/>
</dbReference>
<dbReference type="GO" id="GO:0006869">
    <property type="term" value="P:lipid transport"/>
    <property type="evidence" value="ECO:0007669"/>
    <property type="project" value="UniProtKB-KW"/>
</dbReference>
<evidence type="ECO:0000259" key="13">
    <source>
        <dbReference type="PROSITE" id="PS51847"/>
    </source>
</evidence>
<feature type="compositionally biased region" description="Acidic residues" evidence="8">
    <location>
        <begin position="1169"/>
        <end position="1182"/>
    </location>
</feature>
<dbReference type="Gene3D" id="3.30.60.20">
    <property type="match status" value="1"/>
</dbReference>
<feature type="compositionally biased region" description="Basic and acidic residues" evidence="8">
    <location>
        <begin position="787"/>
        <end position="797"/>
    </location>
</feature>
<keyword evidence="7 9" id="KW-0472">Membrane</keyword>
<dbReference type="Gene3D" id="2.30.42.10">
    <property type="match status" value="1"/>
</dbReference>
<dbReference type="PANTHER" id="PTHR21519:SF1">
    <property type="entry name" value="PDZ DOMAIN-CONTAINING PROTEIN 8"/>
    <property type="match status" value="1"/>
</dbReference>
<dbReference type="Pfam" id="PF00168">
    <property type="entry name" value="C2"/>
    <property type="match status" value="1"/>
</dbReference>
<dbReference type="InterPro" id="IPR036034">
    <property type="entry name" value="PDZ_sf"/>
</dbReference>
<feature type="region of interest" description="Disordered" evidence="8">
    <location>
        <begin position="1076"/>
        <end position="1133"/>
    </location>
</feature>
<sequence>MIVTILVSTLAGMILTLIIQYIWIRRWFSSLPEEPIPKKPQFGKFQCPEDLFKLSGDANGKYEKESCRFLNLIFQFLFKELRDTREVRRWVAKRMSMEFEDMLQTTSGKFLDQIVVRDFNLGTRFPTFHSVIVKNEVKDSALEVLEIALDIEYSGGFQMAVDVDLMFGKSAYLSITVTKLVGKARLLFTRDPYTHWNFAFYEEPHMEFEVEPRIEGKSFPQITSFIINQIKRVVKKKHTLPNYKIRFRPFFFKPETLHPQADFYIHGIPLGVGGLEVNVIGCSRLAKIPSNVALFCTVSLSFAEMKGINIKRKTWINVDVEITKGHNQPVGLLFKEGLLTEHEEEVVMIDSIQPDSPAEKVDIRKNDILLSLGSTKITSVKQAVKLTKNAGERLTLHLRRQYHRTTQTSEPRFEDEASEKSEESLDSEYALADNKAWEEIESEMKSSDRISKKDSHGLPCPELTHRRLSKNSLDKVEIQIQPVDKIEPRRLEVRNFDTSRCESKSPMVSPKRQPQVKASQLITQIEPPIMMRKSSKGEEDQFDVESLLEFEDEEDLTEVNRTRLVSASQNPCWNEMFEFDVEEEHRFLNICLWCREPDKIDKHDKVTKRKKNVRIGHVSFLLSEIALDCLTTVQGDTQKTRPLIPAEPKPGAIRTRCSMLASHPGFEPQLCHGDITVSFCFQPTEKFSEHYRKRLSKTTLQTTMDEPVSKEIIERVECPKPNIPNAIRNHKFVVNCTPYQSASYCCVFCARKIWMGRGFKCNVCGMIVHKKCTDKCQEKTLCTREGPRNRAIPDEPWKPMTTQQSENQKNKVQEEKDIPSRTGGLLSKFRKDSAPTGKKNLGRNSRTSPPPEHKCLMAPNHSPKMRRKKSLPETQSSVDADPSKLHATAAGLPRTRSSTSLQHEEKSDNSDDSDCGGNLPNCKAKVMMNVSNFDEEIVTNAKEKGKELLSHLSLEERKEKLDTMVSIVQEQIDQATEYKGQLTKKEKSINDPAMKKVYQAEIRMIDEQNERLMMQLLHYCAGLQHCLDQQEEERQKVEQAQPTLPVSAGLQSNSSSPLPVLSISVVPPDVTEGMMEANEGSINDGTNIDNGSDGDGYGNGNGVFDSSRPSMKATNAMRSSGAVTGGGASEELEHSISKYPQMSVVISPPMLPPSPPSPTTPTPLHHQEEEEEEEEEEQEQNEYQDVVTSLLQRQLLLMRSLTSKLIAWVSYHFHIGNFSVFSNKYSNRNSSTHQWDILIEITDATIKQAREMRRRSSRADAVKVAHTKFMEIITVLEWLMEDAENTNGIGTSFKDEFQKSGSILPLDHFTNADPQMDSQDSGSHIIYGRLLVDRLNTRRNELAEKLHYGSNSLTVKKRKEKAKNKTEDIHKLTFNIFHEAFDSIHCGKNGKRSLLAYGIPEETTVAIMMLYNTTKSMVRSPDGDTNLFDIRARTLQQDILAISLSEIMSLQHQLTI</sequence>
<dbReference type="InterPro" id="IPR002219">
    <property type="entry name" value="PKC_DAG/PE"/>
</dbReference>
<keyword evidence="9" id="KW-1133">Transmembrane helix</keyword>
<evidence type="ECO:0000256" key="2">
    <source>
        <dbReference type="ARBA" id="ARBA00022448"/>
    </source>
</evidence>
<feature type="compositionally biased region" description="Polar residues" evidence="8">
    <location>
        <begin position="1107"/>
        <end position="1122"/>
    </location>
</feature>
<dbReference type="InterPro" id="IPR031468">
    <property type="entry name" value="SMP_LBD"/>
</dbReference>
<evidence type="ECO:0000256" key="5">
    <source>
        <dbReference type="ARBA" id="ARBA00023055"/>
    </source>
</evidence>
<dbReference type="PROSITE" id="PS50106">
    <property type="entry name" value="PDZ"/>
    <property type="match status" value="1"/>
</dbReference>
<keyword evidence="9" id="KW-0812">Transmembrane</keyword>
<proteinExistence type="predicted"/>
<dbReference type="SUPFAM" id="SSF50156">
    <property type="entry name" value="PDZ domain-like"/>
    <property type="match status" value="1"/>
</dbReference>
<comment type="subcellular location">
    <subcellularLocation>
        <location evidence="1">Membrane</location>
    </subcellularLocation>
</comment>
<evidence type="ECO:0000313" key="14">
    <source>
        <dbReference type="EMBL" id="CAI9734708.1"/>
    </source>
</evidence>
<dbReference type="GO" id="GO:0044233">
    <property type="term" value="C:mitochondria-associated endoplasmic reticulum membrane contact site"/>
    <property type="evidence" value="ECO:0007669"/>
    <property type="project" value="InterPro"/>
</dbReference>
<evidence type="ECO:0000256" key="8">
    <source>
        <dbReference type="SAM" id="MobiDB-lite"/>
    </source>
</evidence>
<dbReference type="CDD" id="cd21674">
    <property type="entry name" value="SMP_PDZD8"/>
    <property type="match status" value="1"/>
</dbReference>
<evidence type="ECO:0000256" key="1">
    <source>
        <dbReference type="ARBA" id="ARBA00004370"/>
    </source>
</evidence>
<evidence type="ECO:0000256" key="4">
    <source>
        <dbReference type="ARBA" id="ARBA00022833"/>
    </source>
</evidence>
<dbReference type="EMBL" id="OX597829">
    <property type="protein sequence ID" value="CAI9734708.1"/>
    <property type="molecule type" value="Genomic_DNA"/>
</dbReference>
<accession>A0AA36FHM6</accession>
<keyword evidence="15" id="KW-1185">Reference proteome</keyword>
<feature type="region of interest" description="Disordered" evidence="8">
    <location>
        <begin position="787"/>
        <end position="917"/>
    </location>
</feature>
<dbReference type="PROSITE" id="PS50004">
    <property type="entry name" value="C2"/>
    <property type="match status" value="1"/>
</dbReference>
<dbReference type="InterPro" id="IPR000008">
    <property type="entry name" value="C2_dom"/>
</dbReference>
<dbReference type="GO" id="GO:0008289">
    <property type="term" value="F:lipid binding"/>
    <property type="evidence" value="ECO:0007669"/>
    <property type="project" value="UniProtKB-KW"/>
</dbReference>
<dbReference type="InterPro" id="IPR058801">
    <property type="entry name" value="PDZD8_N"/>
</dbReference>
<dbReference type="GO" id="GO:0005739">
    <property type="term" value="C:mitochondrion"/>
    <property type="evidence" value="ECO:0007669"/>
    <property type="project" value="GOC"/>
</dbReference>
<dbReference type="InterPro" id="IPR039275">
    <property type="entry name" value="PDZD8"/>
</dbReference>
<dbReference type="Pfam" id="PF26547">
    <property type="entry name" value="PDZD8_N"/>
    <property type="match status" value="1"/>
</dbReference>
<gene>
    <name evidence="14" type="ORF">OCTVUL_1B000578</name>
</gene>
<dbReference type="Gene3D" id="2.60.40.150">
    <property type="entry name" value="C2 domain"/>
    <property type="match status" value="1"/>
</dbReference>
<evidence type="ECO:0000256" key="7">
    <source>
        <dbReference type="ARBA" id="ARBA00023136"/>
    </source>
</evidence>
<dbReference type="GO" id="GO:0051560">
    <property type="term" value="P:mitochondrial calcium ion homeostasis"/>
    <property type="evidence" value="ECO:0007669"/>
    <property type="project" value="InterPro"/>
</dbReference>